<dbReference type="GO" id="GO:0000156">
    <property type="term" value="F:phosphorelay response regulator activity"/>
    <property type="evidence" value="ECO:0007669"/>
    <property type="project" value="InterPro"/>
</dbReference>
<organism evidence="4 5">
    <name type="scientific">Cerina litoralis</name>
    <dbReference type="NCBI Taxonomy" id="2874477"/>
    <lineage>
        <taxon>Bacteria</taxon>
        <taxon>Pseudomonadati</taxon>
        <taxon>Bacteroidota</taxon>
        <taxon>Flavobacteriia</taxon>
        <taxon>Flavobacteriales</taxon>
        <taxon>Flavobacteriaceae</taxon>
        <taxon>Cerina</taxon>
    </lineage>
</organism>
<evidence type="ECO:0000259" key="3">
    <source>
        <dbReference type="PROSITE" id="PS50930"/>
    </source>
</evidence>
<dbReference type="AlphaFoldDB" id="A0AAE3EU81"/>
<dbReference type="EMBL" id="JAIRBC010000013">
    <property type="protein sequence ID" value="MCG2461078.1"/>
    <property type="molecule type" value="Genomic_DNA"/>
</dbReference>
<sequence length="243" mass="28153">MEYNYLIIDSNATSNLQLQHRMEEYGEFYCAGVVNDTMDGINAILKFSPDVVFVNLNDNAGKYFQMVAELYQYIQDIPILIGISKSKQFAYEAIKNNFFDYWLLPFNEFDMRKTLLKLMKKLPNENASQTLCLKSYKDFQYLETDNILYLRADNNATDFIMKDGTTVSAFKTLKSFGEKLPKNFVRIHQSYIININYVSRINFGKSVCALKNGKEQLPFSKTYRENVDGLKKILSKNTISTPN</sequence>
<dbReference type="InterPro" id="IPR001789">
    <property type="entry name" value="Sig_transdc_resp-reg_receiver"/>
</dbReference>
<proteinExistence type="predicted"/>
<keyword evidence="4" id="KW-0238">DNA-binding</keyword>
<protein>
    <submittedName>
        <fullName evidence="4">LytTR family DNA-binding domain-containing protein</fullName>
    </submittedName>
</protein>
<dbReference type="PANTHER" id="PTHR37299:SF1">
    <property type="entry name" value="STAGE 0 SPORULATION PROTEIN A HOMOLOG"/>
    <property type="match status" value="1"/>
</dbReference>
<dbReference type="SUPFAM" id="SSF52172">
    <property type="entry name" value="CheY-like"/>
    <property type="match status" value="1"/>
</dbReference>
<dbReference type="RefSeq" id="WP_317902226.1">
    <property type="nucleotide sequence ID" value="NZ_JAIRBC010000013.1"/>
</dbReference>
<keyword evidence="5" id="KW-1185">Reference proteome</keyword>
<dbReference type="SMART" id="SM00850">
    <property type="entry name" value="LytTR"/>
    <property type="match status" value="1"/>
</dbReference>
<dbReference type="Gene3D" id="3.40.50.2300">
    <property type="match status" value="1"/>
</dbReference>
<feature type="domain" description="Response regulatory" evidence="2">
    <location>
        <begin position="4"/>
        <end position="119"/>
    </location>
</feature>
<evidence type="ECO:0000313" key="4">
    <source>
        <dbReference type="EMBL" id="MCG2461078.1"/>
    </source>
</evidence>
<dbReference type="InterPro" id="IPR007492">
    <property type="entry name" value="LytTR_DNA-bd_dom"/>
</dbReference>
<dbReference type="PANTHER" id="PTHR37299">
    <property type="entry name" value="TRANSCRIPTIONAL REGULATOR-RELATED"/>
    <property type="match status" value="1"/>
</dbReference>
<comment type="caution">
    <text evidence="1">Lacks conserved residue(s) required for the propagation of feature annotation.</text>
</comment>
<feature type="domain" description="HTH LytTR-type" evidence="3">
    <location>
        <begin position="133"/>
        <end position="236"/>
    </location>
</feature>
<dbReference type="Proteomes" id="UP001200642">
    <property type="component" value="Unassembled WGS sequence"/>
</dbReference>
<dbReference type="PROSITE" id="PS50110">
    <property type="entry name" value="RESPONSE_REGULATORY"/>
    <property type="match status" value="1"/>
</dbReference>
<dbReference type="Gene3D" id="2.40.50.1020">
    <property type="entry name" value="LytTr DNA-binding domain"/>
    <property type="match status" value="1"/>
</dbReference>
<dbReference type="Pfam" id="PF04397">
    <property type="entry name" value="LytTR"/>
    <property type="match status" value="1"/>
</dbReference>
<comment type="caution">
    <text evidence="4">The sequence shown here is derived from an EMBL/GenBank/DDBJ whole genome shotgun (WGS) entry which is preliminary data.</text>
</comment>
<gene>
    <name evidence="4" type="ORF">K8352_09995</name>
</gene>
<dbReference type="InterPro" id="IPR011006">
    <property type="entry name" value="CheY-like_superfamily"/>
</dbReference>
<dbReference type="PROSITE" id="PS50930">
    <property type="entry name" value="HTH_LYTTR"/>
    <property type="match status" value="1"/>
</dbReference>
<dbReference type="GO" id="GO:0003677">
    <property type="term" value="F:DNA binding"/>
    <property type="evidence" value="ECO:0007669"/>
    <property type="project" value="UniProtKB-KW"/>
</dbReference>
<evidence type="ECO:0000256" key="1">
    <source>
        <dbReference type="PROSITE-ProRule" id="PRU00169"/>
    </source>
</evidence>
<dbReference type="InterPro" id="IPR046947">
    <property type="entry name" value="LytR-like"/>
</dbReference>
<reference evidence="4" key="1">
    <citation type="submission" date="2023-02" db="EMBL/GenBank/DDBJ databases">
        <title>Genome of Flavobacteriaceae gen. nov. sp. strain F89.</title>
        <authorList>
            <person name="Wang Y."/>
        </authorList>
    </citation>
    <scope>NUCLEOTIDE SEQUENCE</scope>
    <source>
        <strain evidence="4">F89</strain>
    </source>
</reference>
<name>A0AAE3EU81_9FLAO</name>
<accession>A0AAE3EU81</accession>
<evidence type="ECO:0000259" key="2">
    <source>
        <dbReference type="PROSITE" id="PS50110"/>
    </source>
</evidence>
<evidence type="ECO:0000313" key="5">
    <source>
        <dbReference type="Proteomes" id="UP001200642"/>
    </source>
</evidence>